<dbReference type="InterPro" id="IPR001509">
    <property type="entry name" value="Epimerase_deHydtase"/>
</dbReference>
<dbReference type="Proteomes" id="UP001605989">
    <property type="component" value="Unassembled WGS sequence"/>
</dbReference>
<dbReference type="PANTHER" id="PTHR43000">
    <property type="entry name" value="DTDP-D-GLUCOSE 4,6-DEHYDRATASE-RELATED"/>
    <property type="match status" value="1"/>
</dbReference>
<dbReference type="EMBL" id="JBIEKR010000001">
    <property type="protein sequence ID" value="MFG6271867.1"/>
    <property type="molecule type" value="Genomic_DNA"/>
</dbReference>
<dbReference type="Pfam" id="PF01370">
    <property type="entry name" value="Epimerase"/>
    <property type="match status" value="1"/>
</dbReference>
<evidence type="ECO:0000256" key="1">
    <source>
        <dbReference type="ARBA" id="ARBA00007637"/>
    </source>
</evidence>
<sequence>MDILVTGGAGFIGSHVLEKLQKVSEQSAEDIKVVVLDDLSNGSREHVPSGMELVVGDVRNRNVVEDVFSRHHFSAVIHLAAQTMVPVSVENPLLDCQVNLGGILRILEACRKWQVPHVLFSSSAAVYGDNLHIPLKESEPLCPMSPYGITKMTTEQYMRVYHELYGLDATVFRFANVYGERQGEKGEGGVVSIFCKLLSQGNPITVYGDGNQTRDFVYAGDIASAIVQALPLTGYHTINVSTGTETSINDLIRSFERAIGHKAEVQYASPRPGDIQRSVLSNKELIQTLHIKPEMTLEQGIARTYTWYKHPM</sequence>
<dbReference type="SUPFAM" id="SSF51735">
    <property type="entry name" value="NAD(P)-binding Rossmann-fold domains"/>
    <property type="match status" value="1"/>
</dbReference>
<comment type="caution">
    <text evidence="3">The sequence shown here is derived from an EMBL/GenBank/DDBJ whole genome shotgun (WGS) entry which is preliminary data.</text>
</comment>
<protein>
    <submittedName>
        <fullName evidence="3">NAD-dependent epimerase/dehydratase family protein</fullName>
    </submittedName>
</protein>
<organism evidence="3 4">
    <name type="scientific">Megasphaera hexanoica</name>
    <dbReference type="NCBI Taxonomy" id="1675036"/>
    <lineage>
        <taxon>Bacteria</taxon>
        <taxon>Bacillati</taxon>
        <taxon>Bacillota</taxon>
        <taxon>Negativicutes</taxon>
        <taxon>Veillonellales</taxon>
        <taxon>Veillonellaceae</taxon>
        <taxon>Megasphaera</taxon>
    </lineage>
</organism>
<comment type="similarity">
    <text evidence="1">Belongs to the NAD(P)-dependent epimerase/dehydratase family.</text>
</comment>
<name>A0ABW7DKH4_9FIRM</name>
<dbReference type="Gene3D" id="3.40.50.720">
    <property type="entry name" value="NAD(P)-binding Rossmann-like Domain"/>
    <property type="match status" value="1"/>
</dbReference>
<dbReference type="RefSeq" id="WP_113856045.1">
    <property type="nucleotide sequence ID" value="NZ_CP011940.1"/>
</dbReference>
<evidence type="ECO:0000259" key="2">
    <source>
        <dbReference type="Pfam" id="PF01370"/>
    </source>
</evidence>
<feature type="domain" description="NAD-dependent epimerase/dehydratase" evidence="2">
    <location>
        <begin position="3"/>
        <end position="239"/>
    </location>
</feature>
<reference evidence="3 4" key="1">
    <citation type="submission" date="2024-10" db="EMBL/GenBank/DDBJ databases">
        <authorList>
            <person name="Sang B.-I."/>
            <person name="Prabhaharan D."/>
        </authorList>
    </citation>
    <scope>NUCLEOTIDE SEQUENCE [LARGE SCALE GENOMIC DNA]</scope>
    <source>
        <strain evidence="3 4">MH</strain>
    </source>
</reference>
<dbReference type="InterPro" id="IPR036291">
    <property type="entry name" value="NAD(P)-bd_dom_sf"/>
</dbReference>
<evidence type="ECO:0000313" key="3">
    <source>
        <dbReference type="EMBL" id="MFG6271867.1"/>
    </source>
</evidence>
<evidence type="ECO:0000313" key="4">
    <source>
        <dbReference type="Proteomes" id="UP001605989"/>
    </source>
</evidence>
<keyword evidence="4" id="KW-1185">Reference proteome</keyword>
<accession>A0ABW7DKH4</accession>
<proteinExistence type="inferred from homology"/>
<gene>
    <name evidence="3" type="ORF">ACGTZG_01530</name>
</gene>